<proteinExistence type="predicted"/>
<dbReference type="EMBL" id="JBGBPQ010000010">
    <property type="protein sequence ID" value="KAL1518767.1"/>
    <property type="molecule type" value="Genomic_DNA"/>
</dbReference>
<evidence type="ECO:0000313" key="1">
    <source>
        <dbReference type="EMBL" id="KAL1518767.1"/>
    </source>
</evidence>
<keyword evidence="2" id="KW-1185">Reference proteome</keyword>
<reference evidence="1 2" key="1">
    <citation type="journal article" date="2024" name="Science">
        <title>Giant polyketide synthase enzymes in the biosynthesis of giant marine polyether toxins.</title>
        <authorList>
            <person name="Fallon T.R."/>
            <person name="Shende V.V."/>
            <person name="Wierzbicki I.H."/>
            <person name="Pendleton A.L."/>
            <person name="Watervoot N.F."/>
            <person name="Auber R.P."/>
            <person name="Gonzalez D.J."/>
            <person name="Wisecaver J.H."/>
            <person name="Moore B.S."/>
        </authorList>
    </citation>
    <scope>NUCLEOTIDE SEQUENCE [LARGE SCALE GENOMIC DNA]</scope>
    <source>
        <strain evidence="1 2">12B1</strain>
    </source>
</reference>
<comment type="caution">
    <text evidence="1">The sequence shown here is derived from an EMBL/GenBank/DDBJ whole genome shotgun (WGS) entry which is preliminary data.</text>
</comment>
<name>A0AB34JDG6_PRYPA</name>
<protein>
    <submittedName>
        <fullName evidence="1">Uncharacterized protein</fullName>
    </submittedName>
</protein>
<organism evidence="1 2">
    <name type="scientific">Prymnesium parvum</name>
    <name type="common">Toxic golden alga</name>
    <dbReference type="NCBI Taxonomy" id="97485"/>
    <lineage>
        <taxon>Eukaryota</taxon>
        <taxon>Haptista</taxon>
        <taxon>Haptophyta</taxon>
        <taxon>Prymnesiophyceae</taxon>
        <taxon>Prymnesiales</taxon>
        <taxon>Prymnesiaceae</taxon>
        <taxon>Prymnesium</taxon>
    </lineage>
</organism>
<accession>A0AB34JDG6</accession>
<dbReference type="AlphaFoldDB" id="A0AB34JDG6"/>
<evidence type="ECO:0000313" key="2">
    <source>
        <dbReference type="Proteomes" id="UP001515480"/>
    </source>
</evidence>
<sequence length="176" mass="19734">MGTQLRGTPPIDDQTDTPFVGQFLSFNAAESLVSLQSECRPTCVQLSSIKLADGETMGEALERAHRDLREGAEEARAPLVTHSSPHVVHCHRHWREELRDELKHSSLPTQTLLAPCLILNALQTALHLMRLPPQEIELLDPPLRRKVVRYQENAERMGLRSMLAASDSSRNPPPRP</sequence>
<dbReference type="Proteomes" id="UP001515480">
    <property type="component" value="Unassembled WGS sequence"/>
</dbReference>
<gene>
    <name evidence="1" type="ORF">AB1Y20_003051</name>
</gene>